<accession>A0A8D8VCQ7</accession>
<organism evidence="1">
    <name type="scientific">Cacopsylla melanoneura</name>
    <dbReference type="NCBI Taxonomy" id="428564"/>
    <lineage>
        <taxon>Eukaryota</taxon>
        <taxon>Metazoa</taxon>
        <taxon>Ecdysozoa</taxon>
        <taxon>Arthropoda</taxon>
        <taxon>Hexapoda</taxon>
        <taxon>Insecta</taxon>
        <taxon>Pterygota</taxon>
        <taxon>Neoptera</taxon>
        <taxon>Paraneoptera</taxon>
        <taxon>Hemiptera</taxon>
        <taxon>Sternorrhyncha</taxon>
        <taxon>Psylloidea</taxon>
        <taxon>Psyllidae</taxon>
        <taxon>Psyllinae</taxon>
        <taxon>Cacopsylla</taxon>
    </lineage>
</organism>
<evidence type="ECO:0000313" key="1">
    <source>
        <dbReference type="EMBL" id="CAG6719081.1"/>
    </source>
</evidence>
<sequence>MKINLGVVRSGRGTREAILSLRQILEKRIEINENTYIAFVDLEKAFVKVDWKLLFESLKNAGLDWRDRKLILNLYKNQTTLIDVNGGKREAVINGEQIHSIRFADDIVLVTESEEDLNNT</sequence>
<dbReference type="PANTHER" id="PTHR47027:SF28">
    <property type="entry name" value="ENDONUCLEASE-REVERSE TRANSCRIPTASE"/>
    <property type="match status" value="1"/>
</dbReference>
<proteinExistence type="predicted"/>
<dbReference type="AlphaFoldDB" id="A0A8D8VCQ7"/>
<dbReference type="EMBL" id="HBUF01358266">
    <property type="protein sequence ID" value="CAG6719081.1"/>
    <property type="molecule type" value="Transcribed_RNA"/>
</dbReference>
<protein>
    <recommendedName>
        <fullName evidence="2">Reverse transcriptase domain-containing protein</fullName>
    </recommendedName>
</protein>
<name>A0A8D8VCQ7_9HEMI</name>
<reference evidence="1" key="1">
    <citation type="submission" date="2021-05" db="EMBL/GenBank/DDBJ databases">
        <authorList>
            <person name="Alioto T."/>
            <person name="Alioto T."/>
            <person name="Gomez Garrido J."/>
        </authorList>
    </citation>
    <scope>NUCLEOTIDE SEQUENCE</scope>
</reference>
<dbReference type="PANTHER" id="PTHR47027">
    <property type="entry name" value="REVERSE TRANSCRIPTASE DOMAIN-CONTAINING PROTEIN"/>
    <property type="match status" value="1"/>
</dbReference>
<evidence type="ECO:0008006" key="2">
    <source>
        <dbReference type="Google" id="ProtNLM"/>
    </source>
</evidence>